<evidence type="ECO:0000313" key="1">
    <source>
        <dbReference type="EMBL" id="CDS36865.1"/>
    </source>
</evidence>
<dbReference type="AlphaFoldDB" id="A0A068Y358"/>
<sequence>MVSCDASGFIRRPAGMQKCGFMNKADKCISKLGPAVTLHVDQEGHRYYPSSHLLLTITWKLSNCYTVHGYGIQDGNYFPSIYTSTCILGAEMLVGSKVVGAAADVSKGTSNSTWRNRAKCAMWCTGSILG</sequence>
<keyword evidence="2" id="KW-1185">Reference proteome</keyword>
<evidence type="ECO:0000313" key="2">
    <source>
        <dbReference type="Proteomes" id="UP000017246"/>
    </source>
</evidence>
<reference evidence="1" key="2">
    <citation type="submission" date="2015-11" db="EMBL/GenBank/DDBJ databases">
        <authorList>
            <person name="Zhang Y."/>
            <person name="Guo Z."/>
        </authorList>
    </citation>
    <scope>NUCLEOTIDE SEQUENCE</scope>
</reference>
<dbReference type="EMBL" id="LN901760">
    <property type="protein sequence ID" value="CDS36865.1"/>
    <property type="molecule type" value="Genomic_DNA"/>
</dbReference>
<organism evidence="1 2">
    <name type="scientific">Echinococcus multilocularis</name>
    <name type="common">Fox tapeworm</name>
    <dbReference type="NCBI Taxonomy" id="6211"/>
    <lineage>
        <taxon>Eukaryota</taxon>
        <taxon>Metazoa</taxon>
        <taxon>Spiralia</taxon>
        <taxon>Lophotrochozoa</taxon>
        <taxon>Platyhelminthes</taxon>
        <taxon>Cestoda</taxon>
        <taxon>Eucestoda</taxon>
        <taxon>Cyclophyllidea</taxon>
        <taxon>Taeniidae</taxon>
        <taxon>Echinococcus</taxon>
    </lineage>
</organism>
<reference evidence="1" key="1">
    <citation type="journal article" date="2013" name="Nature">
        <title>The genomes of four tapeworm species reveal adaptations to parasitism.</title>
        <authorList>
            <person name="Tsai I.J."/>
            <person name="Zarowiecki M."/>
            <person name="Holroyd N."/>
            <person name="Garciarrubio A."/>
            <person name="Sanchez-Flores A."/>
            <person name="Brooks K.L."/>
            <person name="Tracey A."/>
            <person name="Bobes R.J."/>
            <person name="Fragoso G."/>
            <person name="Sciutto E."/>
            <person name="Aslett M."/>
            <person name="Beasley H."/>
            <person name="Bennett H.M."/>
            <person name="Cai J."/>
            <person name="Camicia F."/>
            <person name="Clark R."/>
            <person name="Cucher M."/>
            <person name="De Silva N."/>
            <person name="Day T.A."/>
            <person name="Deplazes P."/>
            <person name="Estrada K."/>
            <person name="Fernandez C."/>
            <person name="Holland P.W."/>
            <person name="Hou J."/>
            <person name="Hu S."/>
            <person name="Huckvale T."/>
            <person name="Hung S.S."/>
            <person name="Kamenetzky L."/>
            <person name="Keane J.A."/>
            <person name="Kiss F."/>
            <person name="Koziol U."/>
            <person name="Lambert O."/>
            <person name="Liu K."/>
            <person name="Luo X."/>
            <person name="Luo Y."/>
            <person name="Macchiaroli N."/>
            <person name="Nichol S."/>
            <person name="Paps J."/>
            <person name="Parkinson J."/>
            <person name="Pouchkina-Stantcheva N."/>
            <person name="Riddiford N."/>
            <person name="Rosenzvit M."/>
            <person name="Salinas G."/>
            <person name="Wasmuth J.D."/>
            <person name="Zamanian M."/>
            <person name="Zheng Y."/>
            <person name="Cai X."/>
            <person name="Soberon X."/>
            <person name="Olson P.D."/>
            <person name="Laclette J.P."/>
            <person name="Brehm K."/>
            <person name="Berriman M."/>
            <person name="Garciarrubio A."/>
            <person name="Bobes R.J."/>
            <person name="Fragoso G."/>
            <person name="Sanchez-Flores A."/>
            <person name="Estrada K."/>
            <person name="Cevallos M.A."/>
            <person name="Morett E."/>
            <person name="Gonzalez V."/>
            <person name="Portillo T."/>
            <person name="Ochoa-Leyva A."/>
            <person name="Jose M.V."/>
            <person name="Sciutto E."/>
            <person name="Landa A."/>
            <person name="Jimenez L."/>
            <person name="Valdes V."/>
            <person name="Carrero J.C."/>
            <person name="Larralde C."/>
            <person name="Morales-Montor J."/>
            <person name="Limon-Lason J."/>
            <person name="Soberon X."/>
            <person name="Laclette J.P."/>
        </authorList>
    </citation>
    <scope>NUCLEOTIDE SEQUENCE [LARGE SCALE GENOMIC DNA]</scope>
</reference>
<accession>A0A068Y358</accession>
<protein>
    <submittedName>
        <fullName evidence="1">Uncharacterized protein</fullName>
    </submittedName>
</protein>
<name>A0A068Y358_ECHMU</name>
<dbReference type="Proteomes" id="UP000017246">
    <property type="component" value="Unassembled WGS sequence"/>
</dbReference>
<proteinExistence type="predicted"/>
<gene>
    <name evidence="1" type="ORF">EmuJ_000408500</name>
</gene>
<dbReference type="OrthoDB" id="10573066at2759"/>